<comment type="caution">
    <text evidence="1">The sequence shown here is derived from an EMBL/GenBank/DDBJ whole genome shotgun (WGS) entry which is preliminary data.</text>
</comment>
<organism evidence="1">
    <name type="scientific">Tanacetum cinerariifolium</name>
    <name type="common">Dalmatian daisy</name>
    <name type="synonym">Chrysanthemum cinerariifolium</name>
    <dbReference type="NCBI Taxonomy" id="118510"/>
    <lineage>
        <taxon>Eukaryota</taxon>
        <taxon>Viridiplantae</taxon>
        <taxon>Streptophyta</taxon>
        <taxon>Embryophyta</taxon>
        <taxon>Tracheophyta</taxon>
        <taxon>Spermatophyta</taxon>
        <taxon>Magnoliopsida</taxon>
        <taxon>eudicotyledons</taxon>
        <taxon>Gunneridae</taxon>
        <taxon>Pentapetalae</taxon>
        <taxon>asterids</taxon>
        <taxon>campanulids</taxon>
        <taxon>Asterales</taxon>
        <taxon>Asteraceae</taxon>
        <taxon>Asteroideae</taxon>
        <taxon>Anthemideae</taxon>
        <taxon>Anthemidinae</taxon>
        <taxon>Tanacetum</taxon>
    </lineage>
</organism>
<protein>
    <submittedName>
        <fullName evidence="1">Uncharacterized protein</fullName>
    </submittedName>
</protein>
<proteinExistence type="predicted"/>
<dbReference type="AlphaFoldDB" id="A0A699HSG3"/>
<accession>A0A699HSG3</accession>
<evidence type="ECO:0000313" key="1">
    <source>
        <dbReference type="EMBL" id="GEY51324.1"/>
    </source>
</evidence>
<feature type="non-terminal residue" evidence="1">
    <location>
        <position position="55"/>
    </location>
</feature>
<name>A0A699HSG3_TANCI</name>
<gene>
    <name evidence="1" type="ORF">Tci_423298</name>
</gene>
<dbReference type="EMBL" id="BKCJ010184896">
    <property type="protein sequence ID" value="GEY51324.1"/>
    <property type="molecule type" value="Genomic_DNA"/>
</dbReference>
<reference evidence="1" key="1">
    <citation type="journal article" date="2019" name="Sci. Rep.">
        <title>Draft genome of Tanacetum cinerariifolium, the natural source of mosquito coil.</title>
        <authorList>
            <person name="Yamashiro T."/>
            <person name="Shiraishi A."/>
            <person name="Satake H."/>
            <person name="Nakayama K."/>
        </authorList>
    </citation>
    <scope>NUCLEOTIDE SEQUENCE</scope>
</reference>
<sequence>MARDTMLNPFKDILIFRKMVEFLGAIPINLKGNMWDSKELIKKKIDWNMPPKEGD</sequence>